<sequence length="268" mass="28195">MKRSVTSNMQLQVAGDARLVISVAAARCPGLTVDDRLTIVAGGVELSPEVVTAERHAVFHVVDVTAGDVEIDYAATVSGYEETLDEPVREQLSNLVPSRYAESDRLAGIAAERFDGLTGAELVLAVRDFVHERTAYVPGASKPTDGALDTLLEGQGVCRDFTHLVIALLRARDVPARLVSAYAPGLDPMDFHAVVEAYVDGAWQALDATGLAPRQSLLRIATGRDAADTSFLSSYGAAVTLTGISVSAVLSDAALPGDNHTGLVLLGR</sequence>
<keyword evidence="3" id="KW-1185">Reference proteome</keyword>
<dbReference type="Gene3D" id="3.10.620.30">
    <property type="match status" value="1"/>
</dbReference>
<dbReference type="AlphaFoldDB" id="A0A561ECJ9"/>
<dbReference type="RefSeq" id="WP_145227846.1">
    <property type="nucleotide sequence ID" value="NZ_VIVQ01000001.1"/>
</dbReference>
<accession>A0A561ECJ9</accession>
<name>A0A561ECJ9_9MICO</name>
<dbReference type="InterPro" id="IPR002931">
    <property type="entry name" value="Transglutaminase-like"/>
</dbReference>
<organism evidence="2 3">
    <name type="scientific">Rudaeicoccus suwonensis</name>
    <dbReference type="NCBI Taxonomy" id="657409"/>
    <lineage>
        <taxon>Bacteria</taxon>
        <taxon>Bacillati</taxon>
        <taxon>Actinomycetota</taxon>
        <taxon>Actinomycetes</taxon>
        <taxon>Micrococcales</taxon>
        <taxon>Dermacoccaceae</taxon>
        <taxon>Rudaeicoccus</taxon>
    </lineage>
</organism>
<protein>
    <submittedName>
        <fullName evidence="2">Transglutaminase superfamily protein</fullName>
    </submittedName>
</protein>
<evidence type="ECO:0000313" key="3">
    <source>
        <dbReference type="Proteomes" id="UP000318297"/>
    </source>
</evidence>
<dbReference type="Proteomes" id="UP000318297">
    <property type="component" value="Unassembled WGS sequence"/>
</dbReference>
<gene>
    <name evidence="2" type="ORF">BKA23_2167</name>
</gene>
<evidence type="ECO:0000259" key="1">
    <source>
        <dbReference type="SMART" id="SM00460"/>
    </source>
</evidence>
<dbReference type="Gene3D" id="2.60.40.2250">
    <property type="match status" value="1"/>
</dbReference>
<proteinExistence type="predicted"/>
<dbReference type="Pfam" id="PF01841">
    <property type="entry name" value="Transglut_core"/>
    <property type="match status" value="1"/>
</dbReference>
<feature type="domain" description="Transglutaminase-like" evidence="1">
    <location>
        <begin position="150"/>
        <end position="210"/>
    </location>
</feature>
<comment type="caution">
    <text evidence="2">The sequence shown here is derived from an EMBL/GenBank/DDBJ whole genome shotgun (WGS) entry which is preliminary data.</text>
</comment>
<dbReference type="PANTHER" id="PTHR33490">
    <property type="entry name" value="BLR5614 PROTEIN-RELATED"/>
    <property type="match status" value="1"/>
</dbReference>
<evidence type="ECO:0000313" key="2">
    <source>
        <dbReference type="EMBL" id="TWE13338.1"/>
    </source>
</evidence>
<reference evidence="2 3" key="1">
    <citation type="submission" date="2019-06" db="EMBL/GenBank/DDBJ databases">
        <title>Sequencing the genomes of 1000 actinobacteria strains.</title>
        <authorList>
            <person name="Klenk H.-P."/>
        </authorList>
    </citation>
    <scope>NUCLEOTIDE SEQUENCE [LARGE SCALE GENOMIC DNA]</scope>
    <source>
        <strain evidence="2 3">DSM 19560</strain>
    </source>
</reference>
<dbReference type="PANTHER" id="PTHR33490:SF12">
    <property type="entry name" value="BLL5557 PROTEIN"/>
    <property type="match status" value="1"/>
</dbReference>
<dbReference type="SMART" id="SM00460">
    <property type="entry name" value="TGc"/>
    <property type="match status" value="1"/>
</dbReference>
<dbReference type="InterPro" id="IPR038765">
    <property type="entry name" value="Papain-like_cys_pep_sf"/>
</dbReference>
<dbReference type="EMBL" id="VIVQ01000001">
    <property type="protein sequence ID" value="TWE13338.1"/>
    <property type="molecule type" value="Genomic_DNA"/>
</dbReference>
<dbReference type="OrthoDB" id="5438043at2"/>
<dbReference type="SUPFAM" id="SSF54001">
    <property type="entry name" value="Cysteine proteinases"/>
    <property type="match status" value="1"/>
</dbReference>